<organism evidence="6 7">
    <name type="scientific">Lagenidium giganteum</name>
    <dbReference type="NCBI Taxonomy" id="4803"/>
    <lineage>
        <taxon>Eukaryota</taxon>
        <taxon>Sar</taxon>
        <taxon>Stramenopiles</taxon>
        <taxon>Oomycota</taxon>
        <taxon>Peronosporomycetes</taxon>
        <taxon>Pythiales</taxon>
        <taxon>Pythiaceae</taxon>
    </lineage>
</organism>
<dbReference type="InterPro" id="IPR000873">
    <property type="entry name" value="AMP-dep_synth/lig_dom"/>
</dbReference>
<protein>
    <submittedName>
        <fullName evidence="6">Uncharacterized protein</fullName>
    </submittedName>
</protein>
<name>A0AAV2YKD8_9STRA</name>
<dbReference type="Pfam" id="PF00501">
    <property type="entry name" value="AMP-binding"/>
    <property type="match status" value="1"/>
</dbReference>
<dbReference type="PANTHER" id="PTHR24096:SF149">
    <property type="entry name" value="AMP-BINDING DOMAIN-CONTAINING PROTEIN-RELATED"/>
    <property type="match status" value="1"/>
</dbReference>
<sequence>MMPSDVSPSSDTQVTMPSTVATSPHGPLPLPHDATLWTKVEEHARAELTQHQPALICGLSHRCLTFAGVKNQVERLAQVLSDHGLGKGDVVMLHAANSVEFPIVFLAVQALGAACALSSPLLRASELIQQMQLVKVQTRLHGDVDDDDALTCVLIARAFITEPPLLPIADEAARSAWGTTAGRLFLMRAPAKWSFNPAQRVVVLPRIELSAVVNGSDVDTSVRARVPDQVRVDEQEGNHYPVERDPNAVVALPFSSGTTGKSKAVQLTALNLYAAAAHMAHVRKPSGAYLAVLPFYHVAALLTFHLSLFQAQRIVILPRFDPVLFLTAIERYRIQRLSIAPPLATFLARHPLVSRYDLSSVEYAFCGAAPVRREIENRLKARLGVQILQGYGMTETSSGFCYSEPHHFKVGSVGRLLPNTELRVHCPETGRDLPTGALGELLVRSPQVMKGYISDDNSTKPADVFTPDGFLCTGDVGYIDADGFVFVVDRLKELIKYKGHQVAPAELEDVLAEWSSGLSGEEIPVAFVVLCPREDALSPVTKSELMAFVAERVAPFKRIRHVEIVPSIPRSAAGKVLRRALPPSPSESIIFQTPHRSIDLPQDATIWTVLEAQARSQVTKDAPALTCGVTHESLPLLDVFTRARRLAWSYANVASAAPTTRSEQESVTLQARGMALLNVASAAAVQLWKDWEQHVFLLGPVAGSNDDLFDPATFLAATQDYKIDNITIVPPLASFHAHHPLVDQYDLSETNMWGGSVKNVEDMKQHRQSSKVASSLGLSAACCPTRSCACIALRPARWRPWGAARALTTGYISDDNSTNPADVFTPDGFLCTGDVGYIDADGFVFVVDRLKELIKYKGHQVAPAELEDVLAEWSSGLSGEEIPGAYISLRPGNENVTSDELIGFVASKVAPFTHIRHVEIVPSIPRSAARKLLRRMLQAL</sequence>
<dbReference type="Gene3D" id="3.40.50.12780">
    <property type="entry name" value="N-terminal domain of ligase-like"/>
    <property type="match status" value="2"/>
</dbReference>
<dbReference type="InterPro" id="IPR045851">
    <property type="entry name" value="AMP-bd_C_sf"/>
</dbReference>
<dbReference type="InterPro" id="IPR025110">
    <property type="entry name" value="AMP-bd_C"/>
</dbReference>
<dbReference type="Gene3D" id="2.30.38.10">
    <property type="entry name" value="Luciferase, Domain 3"/>
    <property type="match status" value="1"/>
</dbReference>
<feature type="domain" description="AMP-binding enzyme C-terminal" evidence="5">
    <location>
        <begin position="520"/>
        <end position="575"/>
    </location>
</feature>
<reference evidence="6" key="2">
    <citation type="journal article" date="2023" name="Microbiol Resour">
        <title>Decontamination and Annotation of the Draft Genome Sequence of the Oomycete Lagenidium giganteum ARSEF 373.</title>
        <authorList>
            <person name="Morgan W.R."/>
            <person name="Tartar A."/>
        </authorList>
    </citation>
    <scope>NUCLEOTIDE SEQUENCE</scope>
    <source>
        <strain evidence="6">ARSEF 373</strain>
    </source>
</reference>
<dbReference type="InterPro" id="IPR020845">
    <property type="entry name" value="AMP-binding_CS"/>
</dbReference>
<evidence type="ECO:0000259" key="5">
    <source>
        <dbReference type="Pfam" id="PF13193"/>
    </source>
</evidence>
<dbReference type="Gene3D" id="3.40.50.980">
    <property type="match status" value="1"/>
</dbReference>
<evidence type="ECO:0000256" key="2">
    <source>
        <dbReference type="ARBA" id="ARBA00022598"/>
    </source>
</evidence>
<dbReference type="Pfam" id="PF13193">
    <property type="entry name" value="AMP-binding_C"/>
    <property type="match status" value="1"/>
</dbReference>
<dbReference type="PANTHER" id="PTHR24096">
    <property type="entry name" value="LONG-CHAIN-FATTY-ACID--COA LIGASE"/>
    <property type="match status" value="1"/>
</dbReference>
<dbReference type="Proteomes" id="UP001146120">
    <property type="component" value="Unassembled WGS sequence"/>
</dbReference>
<keyword evidence="7" id="KW-1185">Reference proteome</keyword>
<proteinExistence type="inferred from homology"/>
<dbReference type="PROSITE" id="PS00455">
    <property type="entry name" value="AMP_BINDING"/>
    <property type="match status" value="1"/>
</dbReference>
<reference evidence="6" key="1">
    <citation type="submission" date="2022-11" db="EMBL/GenBank/DDBJ databases">
        <authorList>
            <person name="Morgan W.R."/>
            <person name="Tartar A."/>
        </authorList>
    </citation>
    <scope>NUCLEOTIDE SEQUENCE</scope>
    <source>
        <strain evidence="6">ARSEF 373</strain>
    </source>
</reference>
<evidence type="ECO:0000313" key="7">
    <source>
        <dbReference type="Proteomes" id="UP001146120"/>
    </source>
</evidence>
<accession>A0AAV2YKD8</accession>
<dbReference type="Gene3D" id="3.30.300.30">
    <property type="match status" value="2"/>
</dbReference>
<feature type="domain" description="AMP-dependent synthetase/ligase" evidence="4">
    <location>
        <begin position="45"/>
        <end position="452"/>
    </location>
</feature>
<evidence type="ECO:0000259" key="4">
    <source>
        <dbReference type="Pfam" id="PF00501"/>
    </source>
</evidence>
<dbReference type="EMBL" id="DAKRPA010000253">
    <property type="protein sequence ID" value="DAZ94390.1"/>
    <property type="molecule type" value="Genomic_DNA"/>
</dbReference>
<evidence type="ECO:0000256" key="3">
    <source>
        <dbReference type="SAM" id="MobiDB-lite"/>
    </source>
</evidence>
<dbReference type="SUPFAM" id="SSF56801">
    <property type="entry name" value="Acetyl-CoA synthetase-like"/>
    <property type="match status" value="2"/>
</dbReference>
<comment type="caution">
    <text evidence="6">The sequence shown here is derived from an EMBL/GenBank/DDBJ whole genome shotgun (WGS) entry which is preliminary data.</text>
</comment>
<keyword evidence="2" id="KW-0436">Ligase</keyword>
<comment type="similarity">
    <text evidence="1">Belongs to the ATP-dependent AMP-binding enzyme family.</text>
</comment>
<gene>
    <name evidence="6" type="ORF">N0F65_003254</name>
</gene>
<feature type="compositionally biased region" description="Polar residues" evidence="3">
    <location>
        <begin position="1"/>
        <end position="22"/>
    </location>
</feature>
<dbReference type="AlphaFoldDB" id="A0AAV2YKD8"/>
<evidence type="ECO:0000256" key="1">
    <source>
        <dbReference type="ARBA" id="ARBA00006432"/>
    </source>
</evidence>
<dbReference type="InterPro" id="IPR042099">
    <property type="entry name" value="ANL_N_sf"/>
</dbReference>
<feature type="region of interest" description="Disordered" evidence="3">
    <location>
        <begin position="1"/>
        <end position="32"/>
    </location>
</feature>
<evidence type="ECO:0000313" key="6">
    <source>
        <dbReference type="EMBL" id="DAZ94390.1"/>
    </source>
</evidence>
<dbReference type="GO" id="GO:0016405">
    <property type="term" value="F:CoA-ligase activity"/>
    <property type="evidence" value="ECO:0007669"/>
    <property type="project" value="TreeGrafter"/>
</dbReference>